<dbReference type="RefSeq" id="WP_076218034.1">
    <property type="nucleotide sequence ID" value="NZ_DALZAY010000003.1"/>
</dbReference>
<dbReference type="Proteomes" id="UP000187158">
    <property type="component" value="Unassembled WGS sequence"/>
</dbReference>
<name>A0ABX3GVF2_9BACL</name>
<sequence length="94" mass="10889">MEAIQHAFEAEDYTFSASCMDRPFNSIIKDGDESTLLDLLDKLPIKNMIVHPDLFYFQAGSMAVAGRSDDAKRFLQRLNFSWKRNLLFRKKSKP</sequence>
<organism evidence="1 2">
    <name type="scientific">Paenibacillus odorifer</name>
    <dbReference type="NCBI Taxonomy" id="189426"/>
    <lineage>
        <taxon>Bacteria</taxon>
        <taxon>Bacillati</taxon>
        <taxon>Bacillota</taxon>
        <taxon>Bacilli</taxon>
        <taxon>Bacillales</taxon>
        <taxon>Paenibacillaceae</taxon>
        <taxon>Paenibacillus</taxon>
    </lineage>
</organism>
<proteinExistence type="predicted"/>
<evidence type="ECO:0000313" key="1">
    <source>
        <dbReference type="EMBL" id="OMD38300.1"/>
    </source>
</evidence>
<reference evidence="1 2" key="1">
    <citation type="submission" date="2016-11" db="EMBL/GenBank/DDBJ databases">
        <title>Paenibacillus species isolates.</title>
        <authorList>
            <person name="Beno S.M."/>
        </authorList>
    </citation>
    <scope>NUCLEOTIDE SEQUENCE [LARGE SCALE GENOMIC DNA]</scope>
    <source>
        <strain evidence="1 2">FSL H7-0433</strain>
    </source>
</reference>
<comment type="caution">
    <text evidence="1">The sequence shown here is derived from an EMBL/GenBank/DDBJ whole genome shotgun (WGS) entry which is preliminary data.</text>
</comment>
<dbReference type="EMBL" id="MPVP01000013">
    <property type="protein sequence ID" value="OMD38300.1"/>
    <property type="molecule type" value="Genomic_DNA"/>
</dbReference>
<gene>
    <name evidence="1" type="ORF">BSO21_04390</name>
</gene>
<keyword evidence="2" id="KW-1185">Reference proteome</keyword>
<accession>A0ABX3GVF2</accession>
<evidence type="ECO:0000313" key="2">
    <source>
        <dbReference type="Proteomes" id="UP000187158"/>
    </source>
</evidence>
<protein>
    <submittedName>
        <fullName evidence="1">Uncharacterized protein</fullName>
    </submittedName>
</protein>